<evidence type="ECO:0000256" key="1">
    <source>
        <dbReference type="SAM" id="Phobius"/>
    </source>
</evidence>
<feature type="transmembrane region" description="Helical" evidence="1">
    <location>
        <begin position="76"/>
        <end position="96"/>
    </location>
</feature>
<gene>
    <name evidence="2" type="ORF">NEF87_002222</name>
</gene>
<evidence type="ECO:0000313" key="2">
    <source>
        <dbReference type="EMBL" id="UYP45937.1"/>
    </source>
</evidence>
<evidence type="ECO:0000313" key="3">
    <source>
        <dbReference type="Proteomes" id="UP001208689"/>
    </source>
</evidence>
<keyword evidence="1" id="KW-0472">Membrane</keyword>
<organism evidence="2 3">
    <name type="scientific">Candidatus Lokiarchaeum ossiferum</name>
    <dbReference type="NCBI Taxonomy" id="2951803"/>
    <lineage>
        <taxon>Archaea</taxon>
        <taxon>Promethearchaeati</taxon>
        <taxon>Promethearchaeota</taxon>
        <taxon>Promethearchaeia</taxon>
        <taxon>Promethearchaeales</taxon>
        <taxon>Promethearchaeaceae</taxon>
        <taxon>Candidatus Lokiarchaeum</taxon>
    </lineage>
</organism>
<keyword evidence="3" id="KW-1185">Reference proteome</keyword>
<dbReference type="Proteomes" id="UP001208689">
    <property type="component" value="Chromosome"/>
</dbReference>
<reference evidence="2" key="1">
    <citation type="submission" date="2022-09" db="EMBL/GenBank/DDBJ databases">
        <title>Actin cytoskeleton and complex cell architecture in an #Asgard archaeon.</title>
        <authorList>
            <person name="Ponce Toledo R.I."/>
            <person name="Schleper C."/>
            <person name="Rodrigues Oliveira T."/>
            <person name="Wollweber F."/>
            <person name="Xu J."/>
            <person name="Rittmann S."/>
            <person name="Klingl A."/>
            <person name="Pilhofer M."/>
        </authorList>
    </citation>
    <scope>NUCLEOTIDE SEQUENCE</scope>
    <source>
        <strain evidence="2">B-35</strain>
    </source>
</reference>
<evidence type="ECO:0008006" key="4">
    <source>
        <dbReference type="Google" id="ProtNLM"/>
    </source>
</evidence>
<name>A0ABY6HUB0_9ARCH</name>
<feature type="transmembrane region" description="Helical" evidence="1">
    <location>
        <begin position="154"/>
        <end position="182"/>
    </location>
</feature>
<dbReference type="EMBL" id="CP104013">
    <property type="protein sequence ID" value="UYP45937.1"/>
    <property type="molecule type" value="Genomic_DNA"/>
</dbReference>
<protein>
    <recommendedName>
        <fullName evidence="4">Zinc-ribbon domain-containing protein</fullName>
    </recommendedName>
</protein>
<accession>A0ABY6HUB0</accession>
<keyword evidence="1" id="KW-1133">Transmembrane helix</keyword>
<keyword evidence="1" id="KW-0812">Transmembrane</keyword>
<sequence>MTEENKFCPSCGASIDGVQFCQQCGFQVNQKSLEKPIEGNVTATNNSPTTTTTASPNYNPSTWNTLEPFISLAGKLSWILIVLNIIVSIIVAAVNLAEYGYVGAFVWAIIGGAISLALAGIFIKPFAIMCGKKDWEGLINDVWKFGKYRVPKMLVLGIILEIFTDGWGGLLVLIPAVLILILGPVKHQWEA</sequence>
<proteinExistence type="predicted"/>
<feature type="transmembrane region" description="Helical" evidence="1">
    <location>
        <begin position="102"/>
        <end position="123"/>
    </location>
</feature>